<protein>
    <recommendedName>
        <fullName evidence="2">histidine kinase</fullName>
        <ecNumber evidence="2">2.7.13.3</ecNumber>
    </recommendedName>
</protein>
<keyword evidence="5" id="KW-0547">Nucleotide-binding</keyword>
<evidence type="ECO:0000259" key="12">
    <source>
        <dbReference type="Pfam" id="PF07730"/>
    </source>
</evidence>
<dbReference type="InterPro" id="IPR036890">
    <property type="entry name" value="HATPase_C_sf"/>
</dbReference>
<comment type="catalytic activity">
    <reaction evidence="1">
        <text>ATP + protein L-histidine = ADP + protein N-phospho-L-histidine.</text>
        <dbReference type="EC" id="2.7.13.3"/>
    </reaction>
</comment>
<dbReference type="Gene3D" id="1.20.5.1930">
    <property type="match status" value="1"/>
</dbReference>
<dbReference type="InterPro" id="IPR050482">
    <property type="entry name" value="Sensor_HK_TwoCompSys"/>
</dbReference>
<gene>
    <name evidence="13" type="ORF">ACFP3V_01245</name>
</gene>
<keyword evidence="7" id="KW-0067">ATP-binding</keyword>
<dbReference type="RefSeq" id="WP_380578681.1">
    <property type="nucleotide sequence ID" value="NZ_JBHSQJ010000005.1"/>
</dbReference>
<keyword evidence="6 13" id="KW-0418">Kinase</keyword>
<accession>A0ABW1FVF7</accession>
<evidence type="ECO:0000259" key="11">
    <source>
        <dbReference type="Pfam" id="PF02518"/>
    </source>
</evidence>
<sequence>MNRRGVRALLSGRAGLRWMHLLLGAGLLMPFQLLTTTTVDASGLASSSRFALEPQLLALALDLPLVAAVGLLPVTRSLEGAMARTLCGATGEVLASPAHTWSARRRTSAWFTLHTLLGGLTGAVTLAMPPAGALLLLLPLVERSGREPAWAHRLVPHLWAAPTLGLCLLALPVLVSHAAGGWLTRLAPRLLGPTLADRLADAQQRANAMAQCNRVARELHDSVGHALSVVSLQAAAAGRLLRADPAFATAALSAIEQTAHDAVAELDRVLGLLRDGKHRTPPPTLDDLPALLDRTRAAGASVDCDDDRTGSAMPSGPLSQEAYRIVQEGLGNALKHAQGAPIQIRLTSREDSLEITVANPLRPRERSGAAPSRAGGGNGLTGMRERVRLLRGTLYAGPDDSGQWRLTACLPLGSNR</sequence>
<feature type="transmembrane region" description="Helical" evidence="10">
    <location>
        <begin position="57"/>
        <end position="74"/>
    </location>
</feature>
<evidence type="ECO:0000256" key="9">
    <source>
        <dbReference type="SAM" id="MobiDB-lite"/>
    </source>
</evidence>
<feature type="transmembrane region" description="Helical" evidence="10">
    <location>
        <begin position="111"/>
        <end position="138"/>
    </location>
</feature>
<comment type="caution">
    <text evidence="13">The sequence shown here is derived from an EMBL/GenBank/DDBJ whole genome shotgun (WGS) entry which is preliminary data.</text>
</comment>
<evidence type="ECO:0000256" key="7">
    <source>
        <dbReference type="ARBA" id="ARBA00022840"/>
    </source>
</evidence>
<dbReference type="InterPro" id="IPR011712">
    <property type="entry name" value="Sig_transdc_His_kin_sub3_dim/P"/>
</dbReference>
<evidence type="ECO:0000256" key="6">
    <source>
        <dbReference type="ARBA" id="ARBA00022777"/>
    </source>
</evidence>
<dbReference type="Pfam" id="PF02518">
    <property type="entry name" value="HATPase_c"/>
    <property type="match status" value="1"/>
</dbReference>
<dbReference type="CDD" id="cd16917">
    <property type="entry name" value="HATPase_UhpB-NarQ-NarX-like"/>
    <property type="match status" value="1"/>
</dbReference>
<evidence type="ECO:0000256" key="10">
    <source>
        <dbReference type="SAM" id="Phobius"/>
    </source>
</evidence>
<organism evidence="13 14">
    <name type="scientific">Streptacidiphilus monticola</name>
    <dbReference type="NCBI Taxonomy" id="2161674"/>
    <lineage>
        <taxon>Bacteria</taxon>
        <taxon>Bacillati</taxon>
        <taxon>Actinomycetota</taxon>
        <taxon>Actinomycetes</taxon>
        <taxon>Kitasatosporales</taxon>
        <taxon>Streptomycetaceae</taxon>
        <taxon>Streptacidiphilus</taxon>
    </lineage>
</organism>
<evidence type="ECO:0000256" key="5">
    <source>
        <dbReference type="ARBA" id="ARBA00022741"/>
    </source>
</evidence>
<dbReference type="PANTHER" id="PTHR24421:SF10">
    <property type="entry name" value="NITRATE_NITRITE SENSOR PROTEIN NARQ"/>
    <property type="match status" value="1"/>
</dbReference>
<keyword evidence="10" id="KW-1133">Transmembrane helix</keyword>
<evidence type="ECO:0000313" key="13">
    <source>
        <dbReference type="EMBL" id="MFC5905847.1"/>
    </source>
</evidence>
<evidence type="ECO:0000256" key="1">
    <source>
        <dbReference type="ARBA" id="ARBA00000085"/>
    </source>
</evidence>
<dbReference type="EMBL" id="JBHSQJ010000005">
    <property type="protein sequence ID" value="MFC5905847.1"/>
    <property type="molecule type" value="Genomic_DNA"/>
</dbReference>
<dbReference type="PANTHER" id="PTHR24421">
    <property type="entry name" value="NITRATE/NITRITE SENSOR PROTEIN NARX-RELATED"/>
    <property type="match status" value="1"/>
</dbReference>
<keyword evidence="10" id="KW-0472">Membrane</keyword>
<evidence type="ECO:0000256" key="8">
    <source>
        <dbReference type="ARBA" id="ARBA00023012"/>
    </source>
</evidence>
<dbReference type="Proteomes" id="UP001596174">
    <property type="component" value="Unassembled WGS sequence"/>
</dbReference>
<evidence type="ECO:0000313" key="14">
    <source>
        <dbReference type="Proteomes" id="UP001596174"/>
    </source>
</evidence>
<dbReference type="Gene3D" id="3.30.565.10">
    <property type="entry name" value="Histidine kinase-like ATPase, C-terminal domain"/>
    <property type="match status" value="1"/>
</dbReference>
<keyword evidence="8" id="KW-0902">Two-component regulatory system</keyword>
<name>A0ABW1FVF7_9ACTN</name>
<feature type="transmembrane region" description="Helical" evidence="10">
    <location>
        <begin position="158"/>
        <end position="183"/>
    </location>
</feature>
<keyword evidence="14" id="KW-1185">Reference proteome</keyword>
<reference evidence="14" key="1">
    <citation type="journal article" date="2019" name="Int. J. Syst. Evol. Microbiol.">
        <title>The Global Catalogue of Microorganisms (GCM) 10K type strain sequencing project: providing services to taxonomists for standard genome sequencing and annotation.</title>
        <authorList>
            <consortium name="The Broad Institute Genomics Platform"/>
            <consortium name="The Broad Institute Genome Sequencing Center for Infectious Disease"/>
            <person name="Wu L."/>
            <person name="Ma J."/>
        </authorList>
    </citation>
    <scope>NUCLEOTIDE SEQUENCE [LARGE SCALE GENOMIC DNA]</scope>
    <source>
        <strain evidence="14">JCM 4816</strain>
    </source>
</reference>
<dbReference type="GO" id="GO:0016301">
    <property type="term" value="F:kinase activity"/>
    <property type="evidence" value="ECO:0007669"/>
    <property type="project" value="UniProtKB-KW"/>
</dbReference>
<dbReference type="InterPro" id="IPR003594">
    <property type="entry name" value="HATPase_dom"/>
</dbReference>
<keyword evidence="4" id="KW-0808">Transferase</keyword>
<keyword evidence="3" id="KW-0597">Phosphoprotein</keyword>
<feature type="domain" description="Signal transduction histidine kinase subgroup 3 dimerisation and phosphoacceptor" evidence="12">
    <location>
        <begin position="213"/>
        <end position="276"/>
    </location>
</feature>
<dbReference type="Pfam" id="PF07730">
    <property type="entry name" value="HisKA_3"/>
    <property type="match status" value="1"/>
</dbReference>
<dbReference type="SUPFAM" id="SSF55874">
    <property type="entry name" value="ATPase domain of HSP90 chaperone/DNA topoisomerase II/histidine kinase"/>
    <property type="match status" value="1"/>
</dbReference>
<evidence type="ECO:0000256" key="2">
    <source>
        <dbReference type="ARBA" id="ARBA00012438"/>
    </source>
</evidence>
<feature type="domain" description="Histidine kinase/HSP90-like ATPase" evidence="11">
    <location>
        <begin position="321"/>
        <end position="412"/>
    </location>
</feature>
<keyword evidence="10" id="KW-0812">Transmembrane</keyword>
<feature type="region of interest" description="Disordered" evidence="9">
    <location>
        <begin position="362"/>
        <end position="381"/>
    </location>
</feature>
<evidence type="ECO:0000256" key="4">
    <source>
        <dbReference type="ARBA" id="ARBA00022679"/>
    </source>
</evidence>
<dbReference type="EC" id="2.7.13.3" evidence="2"/>
<proteinExistence type="predicted"/>
<evidence type="ECO:0000256" key="3">
    <source>
        <dbReference type="ARBA" id="ARBA00022553"/>
    </source>
</evidence>